<accession>A0A3L6DJV5</accession>
<comment type="caution">
    <text evidence="11">The sequence shown here is derived from an EMBL/GenBank/DDBJ whole genome shotgun (WGS) entry which is preliminary data.</text>
</comment>
<evidence type="ECO:0000256" key="4">
    <source>
        <dbReference type="ARBA" id="ARBA00023125"/>
    </source>
</evidence>
<dbReference type="GO" id="GO:0003700">
    <property type="term" value="F:DNA-binding transcription factor activity"/>
    <property type="evidence" value="ECO:0007669"/>
    <property type="project" value="InterPro"/>
</dbReference>
<evidence type="ECO:0000256" key="7">
    <source>
        <dbReference type="SAM" id="Coils"/>
    </source>
</evidence>
<dbReference type="InterPro" id="IPR025422">
    <property type="entry name" value="TGA_domain"/>
</dbReference>
<dbReference type="EMBL" id="NCVQ01000009">
    <property type="protein sequence ID" value="PWZ08882.1"/>
    <property type="molecule type" value="Genomic_DNA"/>
</dbReference>
<dbReference type="ExpressionAtlas" id="A0A3L6DJV5">
    <property type="expression patterns" value="baseline and differential"/>
</dbReference>
<evidence type="ECO:0000313" key="11">
    <source>
        <dbReference type="EMBL" id="PWZ08882.1"/>
    </source>
</evidence>
<dbReference type="Pfam" id="PF14144">
    <property type="entry name" value="DOG1"/>
    <property type="match status" value="1"/>
</dbReference>
<dbReference type="GO" id="GO:0005634">
    <property type="term" value="C:nucleus"/>
    <property type="evidence" value="ECO:0007669"/>
    <property type="project" value="UniProtKB-SubCell"/>
</dbReference>
<dbReference type="PROSITE" id="PS00036">
    <property type="entry name" value="BZIP_BASIC"/>
    <property type="match status" value="1"/>
</dbReference>
<keyword evidence="3" id="KW-0805">Transcription regulation</keyword>
<feature type="domain" description="BZIP" evidence="9">
    <location>
        <begin position="47"/>
        <end position="91"/>
    </location>
</feature>
<organism evidence="11">
    <name type="scientific">Zea mays</name>
    <name type="common">Maize</name>
    <dbReference type="NCBI Taxonomy" id="4577"/>
    <lineage>
        <taxon>Eukaryota</taxon>
        <taxon>Viridiplantae</taxon>
        <taxon>Streptophyta</taxon>
        <taxon>Embryophyta</taxon>
        <taxon>Tracheophyta</taxon>
        <taxon>Spermatophyta</taxon>
        <taxon>Magnoliopsida</taxon>
        <taxon>Liliopsida</taxon>
        <taxon>Poales</taxon>
        <taxon>Poaceae</taxon>
        <taxon>PACMAD clade</taxon>
        <taxon>Panicoideae</taxon>
        <taxon>Andropogonodae</taxon>
        <taxon>Andropogoneae</taxon>
        <taxon>Tripsacinae</taxon>
        <taxon>Zea</taxon>
    </lineage>
</organism>
<evidence type="ECO:0000313" key="12">
    <source>
        <dbReference type="Proteomes" id="UP000251960"/>
    </source>
</evidence>
<evidence type="ECO:0000256" key="8">
    <source>
        <dbReference type="SAM" id="MobiDB-lite"/>
    </source>
</evidence>
<dbReference type="PROSITE" id="PS51806">
    <property type="entry name" value="DOG1"/>
    <property type="match status" value="1"/>
</dbReference>
<keyword evidence="4" id="KW-0238">DNA-binding</keyword>
<dbReference type="EMBL" id="NCVQ01000009">
    <property type="protein sequence ID" value="PWZ08881.1"/>
    <property type="molecule type" value="Genomic_DNA"/>
</dbReference>
<comment type="similarity">
    <text evidence="2">Belongs to the bZIP family.</text>
</comment>
<gene>
    <name evidence="11" type="ORF">Zm00014a_036918</name>
</gene>
<dbReference type="GO" id="GO:0006351">
    <property type="term" value="P:DNA-templated transcription"/>
    <property type="evidence" value="ECO:0007669"/>
    <property type="project" value="InterPro"/>
</dbReference>
<dbReference type="Pfam" id="PF00170">
    <property type="entry name" value="bZIP_1"/>
    <property type="match status" value="1"/>
</dbReference>
<keyword evidence="7" id="KW-0175">Coiled coil</keyword>
<dbReference type="PANTHER" id="PTHR45693:SF30">
    <property type="entry name" value="DOG1 DOMAIN-CONTAINING PROTEIN"/>
    <property type="match status" value="1"/>
</dbReference>
<dbReference type="GO" id="GO:0043565">
    <property type="term" value="F:sequence-specific DNA binding"/>
    <property type="evidence" value="ECO:0007669"/>
    <property type="project" value="InterPro"/>
</dbReference>
<evidence type="ECO:0000256" key="2">
    <source>
        <dbReference type="ARBA" id="ARBA00007163"/>
    </source>
</evidence>
<dbReference type="InterPro" id="IPR046347">
    <property type="entry name" value="bZIP_sf"/>
</dbReference>
<feature type="coiled-coil region" evidence="7">
    <location>
        <begin position="68"/>
        <end position="95"/>
    </location>
</feature>
<keyword evidence="6" id="KW-0539">Nucleus</keyword>
<dbReference type="InterPro" id="IPR004827">
    <property type="entry name" value="bZIP"/>
</dbReference>
<dbReference type="AlphaFoldDB" id="A0A3L6DJV5"/>
<evidence type="ECO:0000256" key="3">
    <source>
        <dbReference type="ARBA" id="ARBA00023015"/>
    </source>
</evidence>
<name>A0A3L6DJV5_MAIZE</name>
<feature type="domain" description="DOG1" evidence="10">
    <location>
        <begin position="117"/>
        <end position="343"/>
    </location>
</feature>
<reference evidence="11 12" key="1">
    <citation type="journal article" date="2018" name="Nat. Genet.">
        <title>Extensive intraspecific gene order and gene structural variations between Mo17 and other maize genomes.</title>
        <authorList>
            <person name="Sun S."/>
            <person name="Zhou Y."/>
            <person name="Chen J."/>
            <person name="Shi J."/>
            <person name="Zhao H."/>
            <person name="Zhao H."/>
            <person name="Song W."/>
            <person name="Zhang M."/>
            <person name="Cui Y."/>
            <person name="Dong X."/>
            <person name="Liu H."/>
            <person name="Ma X."/>
            <person name="Jiao Y."/>
            <person name="Wang B."/>
            <person name="Wei X."/>
            <person name="Stein J.C."/>
            <person name="Glaubitz J.C."/>
            <person name="Lu F."/>
            <person name="Yu G."/>
            <person name="Liang C."/>
            <person name="Fengler K."/>
            <person name="Li B."/>
            <person name="Rafalski A."/>
            <person name="Schnable P.S."/>
            <person name="Ware D.H."/>
            <person name="Buckler E.S."/>
            <person name="Lai J."/>
        </authorList>
    </citation>
    <scope>NUCLEOTIDE SEQUENCE [LARGE SCALE GENOMIC DNA]</scope>
    <source>
        <strain evidence="12">cv. Missouri 17</strain>
        <tissue evidence="11">Seedling</tissue>
    </source>
</reference>
<evidence type="ECO:0000256" key="6">
    <source>
        <dbReference type="ARBA" id="ARBA00023242"/>
    </source>
</evidence>
<dbReference type="EMBL" id="NCVQ01000009">
    <property type="protein sequence ID" value="PWZ08880.1"/>
    <property type="molecule type" value="Genomic_DNA"/>
</dbReference>
<evidence type="ECO:0000259" key="9">
    <source>
        <dbReference type="PROSITE" id="PS50217"/>
    </source>
</evidence>
<sequence length="346" mass="38071">MAYASPGTDDTSTDLDTDEKNHMLELGQLVSLTASDSGNKAKDKLLGQKALRRLAQNREAARKSRLRKKAYVEQLEISRLKLSQLEQELQRARQQGIFIPTPGDDQQPNSTSEKAGALAFDKDYAGWEDEHRKQISELRAALSAHAGDDELRRIVDGVMAHHHEAFRLKCVAARADAFHVLSGMWKTPVERCFMWLGGFRPSEILKFLASHLDPLTERQLASVHGLQQSSQQAEEGISQRVQALQQSVAETLASSGSPCLPVPAGRAPPPGDDAAPDCSGTMAAAVAKLGALESLVHEADGLRRQTLEQMQRVLTTRQSARALLVISDYLSRLRALSSLWIARPRE</sequence>
<dbReference type="PROSITE" id="PS50217">
    <property type="entry name" value="BZIP"/>
    <property type="match status" value="1"/>
</dbReference>
<dbReference type="Proteomes" id="UP000251960">
    <property type="component" value="Chromosome 8"/>
</dbReference>
<feature type="region of interest" description="Disordered" evidence="8">
    <location>
        <begin position="1"/>
        <end position="22"/>
    </location>
</feature>
<protein>
    <submittedName>
        <fullName evidence="11">Transcription factor TGAL1</fullName>
    </submittedName>
</protein>
<accession>A0A3L6DJR6</accession>
<dbReference type="SUPFAM" id="SSF57959">
    <property type="entry name" value="Leucine zipper domain"/>
    <property type="match status" value="1"/>
</dbReference>
<evidence type="ECO:0000256" key="1">
    <source>
        <dbReference type="ARBA" id="ARBA00004123"/>
    </source>
</evidence>
<evidence type="ECO:0000259" key="10">
    <source>
        <dbReference type="PROSITE" id="PS51806"/>
    </source>
</evidence>
<dbReference type="SMART" id="SM00338">
    <property type="entry name" value="BRLZ"/>
    <property type="match status" value="1"/>
</dbReference>
<dbReference type="Gene3D" id="1.20.5.170">
    <property type="match status" value="1"/>
</dbReference>
<proteinExistence type="inferred from homology"/>
<comment type="subcellular location">
    <subcellularLocation>
        <location evidence="1">Nucleus</location>
    </subcellularLocation>
</comment>
<evidence type="ECO:0000256" key="5">
    <source>
        <dbReference type="ARBA" id="ARBA00023163"/>
    </source>
</evidence>
<dbReference type="PANTHER" id="PTHR45693">
    <property type="entry name" value="TRANSCRIPTION FACTOR TGA9"/>
    <property type="match status" value="1"/>
</dbReference>
<keyword evidence="5" id="KW-0804">Transcription</keyword>
<dbReference type="FunFam" id="1.20.5.170:FF:000019">
    <property type="entry name" value="BZIP family transcription factor"/>
    <property type="match status" value="1"/>
</dbReference>